<proteinExistence type="predicted"/>
<dbReference type="AlphaFoldDB" id="A0A239DF47"/>
<dbReference type="EMBL" id="FZOT01000002">
    <property type="protein sequence ID" value="SNS31106.1"/>
    <property type="molecule type" value="Genomic_DNA"/>
</dbReference>
<reference evidence="1 2" key="1">
    <citation type="submission" date="2017-06" db="EMBL/GenBank/DDBJ databases">
        <authorList>
            <person name="Kim H.J."/>
            <person name="Triplett B.A."/>
        </authorList>
    </citation>
    <scope>NUCLEOTIDE SEQUENCE [LARGE SCALE GENOMIC DNA]</scope>
    <source>
        <strain evidence="1 2">U15</strain>
    </source>
</reference>
<protein>
    <submittedName>
        <fullName evidence="1">Uncharacterized protein</fullName>
    </submittedName>
</protein>
<evidence type="ECO:0000313" key="1">
    <source>
        <dbReference type="EMBL" id="SNS31106.1"/>
    </source>
</evidence>
<keyword evidence="2" id="KW-1185">Reference proteome</keyword>
<dbReference type="Proteomes" id="UP000198284">
    <property type="component" value="Unassembled WGS sequence"/>
</dbReference>
<name>A0A239DF47_9BURK</name>
<evidence type="ECO:0000313" key="2">
    <source>
        <dbReference type="Proteomes" id="UP000198284"/>
    </source>
</evidence>
<gene>
    <name evidence="1" type="ORF">SAMN06265795_102157</name>
</gene>
<dbReference type="RefSeq" id="WP_089398037.1">
    <property type="nucleotide sequence ID" value="NZ_FZOT01000002.1"/>
</dbReference>
<dbReference type="OrthoDB" id="8687690at2"/>
<accession>A0A239DF47</accession>
<sequence length="103" mass="11348">MPDAADPSGVTQLSREMGCTRAEFERWLPGAIRHAAIESAGNLHRVSTGAGIVEIHLDLRPPRRIASVELPVLAVTFRFLGMSEAARRDFLAYFDHYTRRGGG</sequence>
<organism evidence="1 2">
    <name type="scientific">Noviherbaspirillum humi</name>
    <dbReference type="NCBI Taxonomy" id="1688639"/>
    <lineage>
        <taxon>Bacteria</taxon>
        <taxon>Pseudomonadati</taxon>
        <taxon>Pseudomonadota</taxon>
        <taxon>Betaproteobacteria</taxon>
        <taxon>Burkholderiales</taxon>
        <taxon>Oxalobacteraceae</taxon>
        <taxon>Noviherbaspirillum</taxon>
    </lineage>
</organism>